<gene>
    <name evidence="2" type="ORF">GCM10025866_23310</name>
</gene>
<evidence type="ECO:0000256" key="1">
    <source>
        <dbReference type="SAM" id="MobiDB-lite"/>
    </source>
</evidence>
<dbReference type="Proteomes" id="UP001321498">
    <property type="component" value="Chromosome"/>
</dbReference>
<dbReference type="EMBL" id="AP027731">
    <property type="protein sequence ID" value="BDZ46422.1"/>
    <property type="molecule type" value="Genomic_DNA"/>
</dbReference>
<name>A0ABN6XN44_9MICO</name>
<feature type="compositionally biased region" description="Basic and acidic residues" evidence="1">
    <location>
        <begin position="1"/>
        <end position="51"/>
    </location>
</feature>
<proteinExistence type="predicted"/>
<reference evidence="3" key="1">
    <citation type="journal article" date="2019" name="Int. J. Syst. Evol. Microbiol.">
        <title>The Global Catalogue of Microorganisms (GCM) 10K type strain sequencing project: providing services to taxonomists for standard genome sequencing and annotation.</title>
        <authorList>
            <consortium name="The Broad Institute Genomics Platform"/>
            <consortium name="The Broad Institute Genome Sequencing Center for Infectious Disease"/>
            <person name="Wu L."/>
            <person name="Ma J."/>
        </authorList>
    </citation>
    <scope>NUCLEOTIDE SEQUENCE [LARGE SCALE GENOMIC DNA]</scope>
    <source>
        <strain evidence="3">NBRC 108725</strain>
    </source>
</reference>
<evidence type="ECO:0000313" key="2">
    <source>
        <dbReference type="EMBL" id="BDZ46422.1"/>
    </source>
</evidence>
<feature type="region of interest" description="Disordered" evidence="1">
    <location>
        <begin position="1"/>
        <end position="72"/>
    </location>
</feature>
<evidence type="ECO:0000313" key="3">
    <source>
        <dbReference type="Proteomes" id="UP001321498"/>
    </source>
</evidence>
<accession>A0ABN6XN44</accession>
<keyword evidence="3" id="KW-1185">Reference proteome</keyword>
<sequence>MLEEAARRATGDRRAGEDEAGEREHGEGGEEHEPGDRDHDDRVGADRRAEGGEEESQSRGHASLFRVRPVVG</sequence>
<organism evidence="2 3">
    <name type="scientific">Naasia aerilata</name>
    <dbReference type="NCBI Taxonomy" id="1162966"/>
    <lineage>
        <taxon>Bacteria</taxon>
        <taxon>Bacillati</taxon>
        <taxon>Actinomycetota</taxon>
        <taxon>Actinomycetes</taxon>
        <taxon>Micrococcales</taxon>
        <taxon>Microbacteriaceae</taxon>
        <taxon>Naasia</taxon>
    </lineage>
</organism>
<protein>
    <submittedName>
        <fullName evidence="2">Uncharacterized protein</fullName>
    </submittedName>
</protein>